<name>A0A918PX40_9BACT</name>
<protein>
    <recommendedName>
        <fullName evidence="5">Glycoside hydrolase 123 C-terminal domain-containing protein</fullName>
    </recommendedName>
</protein>
<evidence type="ECO:0000313" key="3">
    <source>
        <dbReference type="EMBL" id="GGZ24993.1"/>
    </source>
</evidence>
<feature type="domain" description="Glycoside hydrolase 123 catalytic" evidence="1">
    <location>
        <begin position="205"/>
        <end position="520"/>
    </location>
</feature>
<dbReference type="Pfam" id="PF13320">
    <property type="entry name" value="GH123_cat"/>
    <property type="match status" value="1"/>
</dbReference>
<dbReference type="InterPro" id="IPR025150">
    <property type="entry name" value="GH123_cat"/>
</dbReference>
<evidence type="ECO:0008006" key="5">
    <source>
        <dbReference type="Google" id="ProtNLM"/>
    </source>
</evidence>
<gene>
    <name evidence="3" type="ORF">GCM10007049_16810</name>
</gene>
<comment type="caution">
    <text evidence="3">The sequence shown here is derived from an EMBL/GenBank/DDBJ whole genome shotgun (WGS) entry which is preliminary data.</text>
</comment>
<sequence length="564" mass="64459">MKRISFIVLLFLSLTGYSRPASEIIFEYVDPLIKVFPESSFFRPSPAHADVARGEHASFQFVIRGNSGIEELRVQVSAPTNKGSELSDIKTGFVDFVRVGRTNPEPSRDILSSASGYFPDPIIFEESRDVPFGTTQPIWITIAIPEGAATGNYEGQVKVSGLANGESFEKVMPFTVEVFKPIIEQSSLWVTNWFFLDRLHYLTESDQVEKYSQEYWDLTRVMAKTLADYRQNVAMISPLDHVEFSFQDGKWAFDFSNFNRMVKLFQEEGVIGRIEGGHFGSRIDGAWDGDFGLKVPEQSEDSFTLELQGLDQQGTKAFYSQFLPALWENITKMGWKEHYVQHIADEPIDSNADSYIEIAKFIKGILPEIIIIEACHTSRLAGVIDIWVPQMNFLNEDMNFYKERQEQGEEAWFYTCLSPKGEYANRFIEQPLIKTRLLHWVNHKYEIPGYLHWGFNFWGSGEGIVTAENPFEDTSGMIVSSGNVLPGGDCWISYPGKGEIYPSIRLEAMRDGIVDYELLQRYAKRFPEEAKELVGTTVYGFEHYDTNVLEFRNKRKIILQALSQ</sequence>
<dbReference type="Proteomes" id="UP000619457">
    <property type="component" value="Unassembled WGS sequence"/>
</dbReference>
<reference evidence="3" key="1">
    <citation type="journal article" date="2014" name="Int. J. Syst. Evol. Microbiol.">
        <title>Complete genome sequence of Corynebacterium casei LMG S-19264T (=DSM 44701T), isolated from a smear-ripened cheese.</title>
        <authorList>
            <consortium name="US DOE Joint Genome Institute (JGI-PGF)"/>
            <person name="Walter F."/>
            <person name="Albersmeier A."/>
            <person name="Kalinowski J."/>
            <person name="Ruckert C."/>
        </authorList>
    </citation>
    <scope>NUCLEOTIDE SEQUENCE</scope>
    <source>
        <strain evidence="3">KCTC 12368</strain>
    </source>
</reference>
<proteinExistence type="predicted"/>
<evidence type="ECO:0000313" key="4">
    <source>
        <dbReference type="Proteomes" id="UP000619457"/>
    </source>
</evidence>
<dbReference type="InterPro" id="IPR053850">
    <property type="entry name" value="Glyco_hydro_123_N_2"/>
</dbReference>
<evidence type="ECO:0000259" key="1">
    <source>
        <dbReference type="Pfam" id="PF13320"/>
    </source>
</evidence>
<evidence type="ECO:0000259" key="2">
    <source>
        <dbReference type="Pfam" id="PF22680"/>
    </source>
</evidence>
<accession>A0A918PX40</accession>
<dbReference type="Pfam" id="PF22680">
    <property type="entry name" value="Glyco_hydro_123_N_2"/>
    <property type="match status" value="1"/>
</dbReference>
<organism evidence="3 4">
    <name type="scientific">Echinicola pacifica</name>
    <dbReference type="NCBI Taxonomy" id="346377"/>
    <lineage>
        <taxon>Bacteria</taxon>
        <taxon>Pseudomonadati</taxon>
        <taxon>Bacteroidota</taxon>
        <taxon>Cytophagia</taxon>
        <taxon>Cytophagales</taxon>
        <taxon>Cyclobacteriaceae</taxon>
        <taxon>Echinicola</taxon>
    </lineage>
</organism>
<feature type="domain" description="Glycoside hydrolase 123 N-terminal" evidence="2">
    <location>
        <begin position="53"/>
        <end position="160"/>
    </location>
</feature>
<keyword evidence="4" id="KW-1185">Reference proteome</keyword>
<reference evidence="3" key="2">
    <citation type="submission" date="2020-09" db="EMBL/GenBank/DDBJ databases">
        <authorList>
            <person name="Sun Q."/>
            <person name="Kim S."/>
        </authorList>
    </citation>
    <scope>NUCLEOTIDE SEQUENCE</scope>
    <source>
        <strain evidence="3">KCTC 12368</strain>
    </source>
</reference>
<dbReference type="EMBL" id="BMWX01000003">
    <property type="protein sequence ID" value="GGZ24993.1"/>
    <property type="molecule type" value="Genomic_DNA"/>
</dbReference>
<dbReference type="RefSeq" id="WP_018473446.1">
    <property type="nucleotide sequence ID" value="NZ_BMWX01000003.1"/>
</dbReference>
<dbReference type="AlphaFoldDB" id="A0A918PX40"/>